<evidence type="ECO:0000259" key="5">
    <source>
        <dbReference type="Pfam" id="PF25944"/>
    </source>
</evidence>
<feature type="chain" id="PRO_5028354327" evidence="3">
    <location>
        <begin position="18"/>
        <end position="396"/>
    </location>
</feature>
<dbReference type="GO" id="GO:0046677">
    <property type="term" value="P:response to antibiotic"/>
    <property type="evidence" value="ECO:0007669"/>
    <property type="project" value="TreeGrafter"/>
</dbReference>
<feature type="domain" description="Multidrug resistance protein MdtA-like barrel-sandwich hybrid" evidence="4">
    <location>
        <begin position="69"/>
        <end position="207"/>
    </location>
</feature>
<dbReference type="InterPro" id="IPR058627">
    <property type="entry name" value="MdtA-like_C"/>
</dbReference>
<dbReference type="AlphaFoldDB" id="A0A7C5HI00"/>
<sequence length="396" mass="42146">MSTIPTFRSHFFRLASAGLLVSSLFLSGCGSKQEKPQQMMPELPVMKVEPSSASVASTYSVRLEGLADAEIRPQVDGTLQAILVREGELVKKGQALFKIDDAVYREQYKTALAAQYAAEAQARVAKVNVDKLISLVENKVVSPVQLTTARAQFQAAKAQADQAAATAKTAAINLGYTEIKAPVAGYVGRIPFRQGNLVTKNQTQALTMLSDVNRMYAVFSMSESAFADFKQRYAGATLQEKINAVPPVRLTLSDGTVYQHEGKLESISGGFDSSTGSIGLRVSFPNREGLLRSGNSGTVSLMAGYHNVMLVPQAATVELQNKVMVCVLSEGNKVIKKVITVEGASGQNYIVSDGIKPGDTIVTAGIDRLQDGMVIKPLSGDSAGAMAPAPSNQNGH</sequence>
<proteinExistence type="inferred from homology"/>
<evidence type="ECO:0000256" key="1">
    <source>
        <dbReference type="ARBA" id="ARBA00004196"/>
    </source>
</evidence>
<dbReference type="Pfam" id="PF25917">
    <property type="entry name" value="BSH_RND"/>
    <property type="match status" value="1"/>
</dbReference>
<name>A0A7C5HI00_9CHLB</name>
<keyword evidence="3" id="KW-0732">Signal</keyword>
<dbReference type="InterPro" id="IPR058626">
    <property type="entry name" value="MdtA-like_b-barrel"/>
</dbReference>
<dbReference type="InterPro" id="IPR058625">
    <property type="entry name" value="MdtA-like_BSH"/>
</dbReference>
<dbReference type="Pfam" id="PF25944">
    <property type="entry name" value="Beta-barrel_RND"/>
    <property type="match status" value="1"/>
</dbReference>
<protein>
    <submittedName>
        <fullName evidence="7">Efflux RND transporter periplasmic adaptor subunit</fullName>
    </submittedName>
</protein>
<dbReference type="GO" id="GO:0030313">
    <property type="term" value="C:cell envelope"/>
    <property type="evidence" value="ECO:0007669"/>
    <property type="project" value="UniProtKB-SubCell"/>
</dbReference>
<comment type="subcellular location">
    <subcellularLocation>
        <location evidence="1">Cell envelope</location>
    </subcellularLocation>
</comment>
<feature type="domain" description="Multidrug resistance protein MdtA-like C-terminal permuted SH3" evidence="6">
    <location>
        <begin position="307"/>
        <end position="368"/>
    </location>
</feature>
<evidence type="ECO:0000259" key="6">
    <source>
        <dbReference type="Pfam" id="PF25967"/>
    </source>
</evidence>
<evidence type="ECO:0000313" key="7">
    <source>
        <dbReference type="EMBL" id="HHE32383.1"/>
    </source>
</evidence>
<dbReference type="Pfam" id="PF25967">
    <property type="entry name" value="RND-MFP_C"/>
    <property type="match status" value="1"/>
</dbReference>
<dbReference type="SUPFAM" id="SSF111369">
    <property type="entry name" value="HlyD-like secretion proteins"/>
    <property type="match status" value="1"/>
</dbReference>
<gene>
    <name evidence="7" type="ORF">ENL07_07100</name>
</gene>
<evidence type="ECO:0000256" key="2">
    <source>
        <dbReference type="ARBA" id="ARBA00009477"/>
    </source>
</evidence>
<reference evidence="7" key="1">
    <citation type="journal article" date="2020" name="mSystems">
        <title>Genome- and Community-Level Interaction Insights into Carbon Utilization and Element Cycling Functions of Hydrothermarchaeota in Hydrothermal Sediment.</title>
        <authorList>
            <person name="Zhou Z."/>
            <person name="Liu Y."/>
            <person name="Xu W."/>
            <person name="Pan J."/>
            <person name="Luo Z.H."/>
            <person name="Li M."/>
        </authorList>
    </citation>
    <scope>NUCLEOTIDE SEQUENCE [LARGE SCALE GENOMIC DNA]</scope>
    <source>
        <strain evidence="7">HyVt-633</strain>
    </source>
</reference>
<comment type="caution">
    <text evidence="7">The sequence shown here is derived from an EMBL/GenBank/DDBJ whole genome shotgun (WGS) entry which is preliminary data.</text>
</comment>
<dbReference type="Proteomes" id="UP000886058">
    <property type="component" value="Unassembled WGS sequence"/>
</dbReference>
<dbReference type="Gene3D" id="2.40.420.20">
    <property type="match status" value="1"/>
</dbReference>
<dbReference type="Gene3D" id="1.10.287.470">
    <property type="entry name" value="Helix hairpin bin"/>
    <property type="match status" value="1"/>
</dbReference>
<feature type="domain" description="Multidrug resistance protein MdtA-like beta-barrel" evidence="5">
    <location>
        <begin position="215"/>
        <end position="301"/>
    </location>
</feature>
<comment type="similarity">
    <text evidence="2">Belongs to the membrane fusion protein (MFP) (TC 8.A.1) family.</text>
</comment>
<dbReference type="GO" id="GO:0005886">
    <property type="term" value="C:plasma membrane"/>
    <property type="evidence" value="ECO:0007669"/>
    <property type="project" value="TreeGrafter"/>
</dbReference>
<dbReference type="GO" id="GO:0022857">
    <property type="term" value="F:transmembrane transporter activity"/>
    <property type="evidence" value="ECO:0007669"/>
    <property type="project" value="InterPro"/>
</dbReference>
<dbReference type="NCBIfam" id="TIGR01730">
    <property type="entry name" value="RND_mfp"/>
    <property type="match status" value="1"/>
</dbReference>
<dbReference type="InterPro" id="IPR006143">
    <property type="entry name" value="RND_pump_MFP"/>
</dbReference>
<dbReference type="PANTHER" id="PTHR30158:SF23">
    <property type="entry name" value="MULTIDRUG RESISTANCE PROTEIN MEXA"/>
    <property type="match status" value="1"/>
</dbReference>
<evidence type="ECO:0000256" key="3">
    <source>
        <dbReference type="SAM" id="SignalP"/>
    </source>
</evidence>
<dbReference type="Gene3D" id="2.40.50.100">
    <property type="match status" value="1"/>
</dbReference>
<dbReference type="PANTHER" id="PTHR30158">
    <property type="entry name" value="ACRA/E-RELATED COMPONENT OF DRUG EFFLUX TRANSPORTER"/>
    <property type="match status" value="1"/>
</dbReference>
<feature type="signal peptide" evidence="3">
    <location>
        <begin position="1"/>
        <end position="17"/>
    </location>
</feature>
<accession>A0A7C5HI00</accession>
<organism evidence="7">
    <name type="scientific">Chlorobaculum parvum</name>
    <dbReference type="NCBI Taxonomy" id="274539"/>
    <lineage>
        <taxon>Bacteria</taxon>
        <taxon>Pseudomonadati</taxon>
        <taxon>Chlorobiota</taxon>
        <taxon>Chlorobiia</taxon>
        <taxon>Chlorobiales</taxon>
        <taxon>Chlorobiaceae</taxon>
        <taxon>Chlorobaculum</taxon>
    </lineage>
</organism>
<evidence type="ECO:0000259" key="4">
    <source>
        <dbReference type="Pfam" id="PF25917"/>
    </source>
</evidence>
<dbReference type="Gene3D" id="2.40.30.170">
    <property type="match status" value="1"/>
</dbReference>
<dbReference type="EMBL" id="DRSQ01000144">
    <property type="protein sequence ID" value="HHE32383.1"/>
    <property type="molecule type" value="Genomic_DNA"/>
</dbReference>